<comment type="caution">
    <text evidence="2">The sequence shown here is derived from an EMBL/GenBank/DDBJ whole genome shotgun (WGS) entry which is preliminary data.</text>
</comment>
<evidence type="ECO:0000256" key="1">
    <source>
        <dbReference type="SAM" id="MobiDB-lite"/>
    </source>
</evidence>
<feature type="region of interest" description="Disordered" evidence="1">
    <location>
        <begin position="62"/>
        <end position="85"/>
    </location>
</feature>
<dbReference type="Proteomes" id="UP000719412">
    <property type="component" value="Unassembled WGS sequence"/>
</dbReference>
<dbReference type="EMBL" id="JABDTM020016410">
    <property type="protein sequence ID" value="KAH0818876.1"/>
    <property type="molecule type" value="Genomic_DNA"/>
</dbReference>
<dbReference type="AlphaFoldDB" id="A0A8J6HRY2"/>
<feature type="compositionally biased region" description="Basic and acidic residues" evidence="1">
    <location>
        <begin position="308"/>
        <end position="317"/>
    </location>
</feature>
<organism evidence="2 3">
    <name type="scientific">Tenebrio molitor</name>
    <name type="common">Yellow mealworm beetle</name>
    <dbReference type="NCBI Taxonomy" id="7067"/>
    <lineage>
        <taxon>Eukaryota</taxon>
        <taxon>Metazoa</taxon>
        <taxon>Ecdysozoa</taxon>
        <taxon>Arthropoda</taxon>
        <taxon>Hexapoda</taxon>
        <taxon>Insecta</taxon>
        <taxon>Pterygota</taxon>
        <taxon>Neoptera</taxon>
        <taxon>Endopterygota</taxon>
        <taxon>Coleoptera</taxon>
        <taxon>Polyphaga</taxon>
        <taxon>Cucujiformia</taxon>
        <taxon>Tenebrionidae</taxon>
        <taxon>Tenebrio</taxon>
    </lineage>
</organism>
<feature type="region of interest" description="Disordered" evidence="1">
    <location>
        <begin position="301"/>
        <end position="330"/>
    </location>
</feature>
<sequence>MAASAVKEGVLNSRHFQASGVLSYQDLATVGEIESEKKDFCGTDDDSVRYTERGGFSFVGQARDHQHHRRQAAPMSRPPVPTAKISSHDPAVAEERGHEIHHGLQAVGQSSGLWLAVSLAGVKPRVPIILQGPIWPRHQRQVSSHVPYAAYLCIDGGRRTAFEGRTDIIEESITALGHLYGEIKGAQTAVRLNDGHYVNKKTTERAADQRSLEVNLLNQVAADQPPPPTPHRPQPCDIKFLSKIVKIPQKTLMMVEERREDMRSRGTRSASLSERFPTWSTCLTQNVRSVSALVVVMKKTPPPTAGTPRHDALRERPGYASHGGSSSDWEVKRQMKSVLIHDEKECAMVPSNMTASIPASPCAVYEICNYPINQHPTETRVIKGRSQSVKGEEPTSWCRANQPGGGHQNRVKTGHGERESGGRSVILRQEVGRRQRFCVGLQNDRMTKEGRSAWRSRPRCNLVDGGLRSVGGRTSDTNETFTYSGKLSASIGGVIMSSNFITGFDLSEFAKSKQFGRICSDENLKGNIKSVCANDFYFVVPITLRSNIVSDNSSFALTGDDRTCGFLDGFGRSENRKVDGGQSVKFGQEWLDKAVTDDGLITLSLRVREVAHLKCCTSRDRYHHMPTDNFTRSTTSNHMLHFGPNEGKLPYYLRGRFPEDKSLRKSSKDRCVPAPHFTRK</sequence>
<reference evidence="2" key="1">
    <citation type="journal article" date="2020" name="J Insects Food Feed">
        <title>The yellow mealworm (Tenebrio molitor) genome: a resource for the emerging insects as food and feed industry.</title>
        <authorList>
            <person name="Eriksson T."/>
            <person name="Andere A."/>
            <person name="Kelstrup H."/>
            <person name="Emery V."/>
            <person name="Picard C."/>
        </authorList>
    </citation>
    <scope>NUCLEOTIDE SEQUENCE</scope>
    <source>
        <strain evidence="2">Stoneville</strain>
        <tissue evidence="2">Whole head</tissue>
    </source>
</reference>
<protein>
    <submittedName>
        <fullName evidence="2">Uncharacterized protein</fullName>
    </submittedName>
</protein>
<accession>A0A8J6HRY2</accession>
<name>A0A8J6HRY2_TENMO</name>
<evidence type="ECO:0000313" key="2">
    <source>
        <dbReference type="EMBL" id="KAH0818876.1"/>
    </source>
</evidence>
<reference evidence="2" key="2">
    <citation type="submission" date="2021-08" db="EMBL/GenBank/DDBJ databases">
        <authorList>
            <person name="Eriksson T."/>
        </authorList>
    </citation>
    <scope>NUCLEOTIDE SEQUENCE</scope>
    <source>
        <strain evidence="2">Stoneville</strain>
        <tissue evidence="2">Whole head</tissue>
    </source>
</reference>
<gene>
    <name evidence="2" type="ORF">GEV33_003916</name>
</gene>
<feature type="region of interest" description="Disordered" evidence="1">
    <location>
        <begin position="385"/>
        <end position="421"/>
    </location>
</feature>
<keyword evidence="3" id="KW-1185">Reference proteome</keyword>
<evidence type="ECO:0000313" key="3">
    <source>
        <dbReference type="Proteomes" id="UP000719412"/>
    </source>
</evidence>
<proteinExistence type="predicted"/>